<keyword evidence="2" id="KW-0472">Membrane</keyword>
<feature type="compositionally biased region" description="Basic and acidic residues" evidence="1">
    <location>
        <begin position="187"/>
        <end position="203"/>
    </location>
</feature>
<dbReference type="Proteomes" id="UP000703269">
    <property type="component" value="Unassembled WGS sequence"/>
</dbReference>
<reference evidence="3 4" key="1">
    <citation type="submission" date="2021-08" db="EMBL/GenBank/DDBJ databases">
        <title>Draft Genome Sequence of Phanerochaete sordida strain YK-624.</title>
        <authorList>
            <person name="Mori T."/>
            <person name="Dohra H."/>
            <person name="Suzuki T."/>
            <person name="Kawagishi H."/>
            <person name="Hirai H."/>
        </authorList>
    </citation>
    <scope>NUCLEOTIDE SEQUENCE [LARGE SCALE GENOMIC DNA]</scope>
    <source>
        <strain evidence="3 4">YK-624</strain>
    </source>
</reference>
<name>A0A9P3LL09_9APHY</name>
<protein>
    <submittedName>
        <fullName evidence="3">Uncharacterized protein</fullName>
    </submittedName>
</protein>
<organism evidence="3 4">
    <name type="scientific">Phanerochaete sordida</name>
    <dbReference type="NCBI Taxonomy" id="48140"/>
    <lineage>
        <taxon>Eukaryota</taxon>
        <taxon>Fungi</taxon>
        <taxon>Dikarya</taxon>
        <taxon>Basidiomycota</taxon>
        <taxon>Agaricomycotina</taxon>
        <taxon>Agaricomycetes</taxon>
        <taxon>Polyporales</taxon>
        <taxon>Phanerochaetaceae</taxon>
        <taxon>Phanerochaete</taxon>
    </lineage>
</organism>
<comment type="caution">
    <text evidence="3">The sequence shown here is derived from an EMBL/GenBank/DDBJ whole genome shotgun (WGS) entry which is preliminary data.</text>
</comment>
<evidence type="ECO:0000256" key="2">
    <source>
        <dbReference type="SAM" id="Phobius"/>
    </source>
</evidence>
<keyword evidence="2" id="KW-1133">Transmembrane helix</keyword>
<feature type="transmembrane region" description="Helical" evidence="2">
    <location>
        <begin position="12"/>
        <end position="33"/>
    </location>
</feature>
<feature type="transmembrane region" description="Helical" evidence="2">
    <location>
        <begin position="82"/>
        <end position="102"/>
    </location>
</feature>
<proteinExistence type="predicted"/>
<feature type="compositionally biased region" description="Low complexity" evidence="1">
    <location>
        <begin position="216"/>
        <end position="227"/>
    </location>
</feature>
<feature type="region of interest" description="Disordered" evidence="1">
    <location>
        <begin position="170"/>
        <end position="235"/>
    </location>
</feature>
<dbReference type="AlphaFoldDB" id="A0A9P3LL09"/>
<dbReference type="EMBL" id="BPQB01000103">
    <property type="protein sequence ID" value="GJE99193.1"/>
    <property type="molecule type" value="Genomic_DNA"/>
</dbReference>
<evidence type="ECO:0000256" key="1">
    <source>
        <dbReference type="SAM" id="MobiDB-lite"/>
    </source>
</evidence>
<gene>
    <name evidence="3" type="ORF">PsYK624_154420</name>
</gene>
<accession>A0A9P3LL09</accession>
<dbReference type="OrthoDB" id="2754842at2759"/>
<evidence type="ECO:0000313" key="4">
    <source>
        <dbReference type="Proteomes" id="UP000703269"/>
    </source>
</evidence>
<keyword evidence="2" id="KW-0812">Transmembrane</keyword>
<keyword evidence="4" id="KW-1185">Reference proteome</keyword>
<evidence type="ECO:0000313" key="3">
    <source>
        <dbReference type="EMBL" id="GJE99193.1"/>
    </source>
</evidence>
<sequence>MPGARCAAIPIMYALMTRIPVILAEGTVVALTWRKTWVGTRRASLVGASNVAACLLRDGTLYFLVMMALQAVQIVILFRPTIASLGAFLDIIPPILVGRFIMHLSRLSRPSGAQAYETTSSAAYPLTSALPFSSSAGAPATSVWLTELGADIDELGADLEHGVLCLGGHSEQSVEGETTEEGASTGEDLKPVDSRAAGKDVERGATYLPPTQRYFPTPTTPSTPSTSYEPKPRTA</sequence>